<dbReference type="GO" id="GO:0003691">
    <property type="term" value="F:double-stranded telomeric DNA binding"/>
    <property type="evidence" value="ECO:0007669"/>
    <property type="project" value="TreeGrafter"/>
</dbReference>
<proteinExistence type="inferred from homology"/>
<feature type="coiled-coil region" evidence="15">
    <location>
        <begin position="983"/>
        <end position="1073"/>
    </location>
</feature>
<evidence type="ECO:0000313" key="18">
    <source>
        <dbReference type="EMBL" id="CAF9935704.1"/>
    </source>
</evidence>
<feature type="coiled-coil region" evidence="15">
    <location>
        <begin position="593"/>
        <end position="634"/>
    </location>
</feature>
<dbReference type="NCBIfam" id="TIGR00606">
    <property type="entry name" value="rad50"/>
    <property type="match status" value="1"/>
</dbReference>
<keyword evidence="8" id="KW-0227">DNA damage</keyword>
<keyword evidence="9" id="KW-0378">Hydrolase</keyword>
<keyword evidence="12" id="KW-0234">DNA repair</keyword>
<dbReference type="InterPro" id="IPR038729">
    <property type="entry name" value="Rad50/SbcC_AAA"/>
</dbReference>
<dbReference type="InterPro" id="IPR027417">
    <property type="entry name" value="P-loop_NTPase"/>
</dbReference>
<evidence type="ECO:0000256" key="11">
    <source>
        <dbReference type="ARBA" id="ARBA00023054"/>
    </source>
</evidence>
<protein>
    <recommendedName>
        <fullName evidence="5">DNA repair protein RAD50</fullName>
    </recommendedName>
</protein>
<organism evidence="18 19">
    <name type="scientific">Heterodermia speciosa</name>
    <dbReference type="NCBI Taxonomy" id="116794"/>
    <lineage>
        <taxon>Eukaryota</taxon>
        <taxon>Fungi</taxon>
        <taxon>Dikarya</taxon>
        <taxon>Ascomycota</taxon>
        <taxon>Pezizomycotina</taxon>
        <taxon>Lecanoromycetes</taxon>
        <taxon>OSLEUM clade</taxon>
        <taxon>Lecanoromycetidae</taxon>
        <taxon>Caliciales</taxon>
        <taxon>Physciaceae</taxon>
        <taxon>Heterodermia</taxon>
    </lineage>
</organism>
<comment type="caution">
    <text evidence="18">The sequence shown here is derived from an EMBL/GenBank/DDBJ whole genome shotgun (WGS) entry which is preliminary data.</text>
</comment>
<reference evidence="18" key="1">
    <citation type="submission" date="2021-03" db="EMBL/GenBank/DDBJ databases">
        <authorList>
            <person name="Tagirdzhanova G."/>
        </authorList>
    </citation>
    <scope>NUCLEOTIDE SEQUENCE</scope>
</reference>
<evidence type="ECO:0000256" key="7">
    <source>
        <dbReference type="ARBA" id="ARBA00022723"/>
    </source>
</evidence>
<feature type="region of interest" description="Disordered" evidence="16">
    <location>
        <begin position="255"/>
        <end position="274"/>
    </location>
</feature>
<dbReference type="GO" id="GO:0006302">
    <property type="term" value="P:double-strand break repair"/>
    <property type="evidence" value="ECO:0007669"/>
    <property type="project" value="TreeGrafter"/>
</dbReference>
<dbReference type="Pfam" id="PF13476">
    <property type="entry name" value="AAA_23"/>
    <property type="match status" value="1"/>
</dbReference>
<evidence type="ECO:0000256" key="8">
    <source>
        <dbReference type="ARBA" id="ARBA00022763"/>
    </source>
</evidence>
<keyword evidence="6" id="KW-0158">Chromosome</keyword>
<dbReference type="Proteomes" id="UP000664521">
    <property type="component" value="Unassembled WGS sequence"/>
</dbReference>
<dbReference type="GO" id="GO:0046872">
    <property type="term" value="F:metal ion binding"/>
    <property type="evidence" value="ECO:0007669"/>
    <property type="project" value="UniProtKB-KW"/>
</dbReference>
<dbReference type="OrthoDB" id="18797at2759"/>
<comment type="similarity">
    <text evidence="4">Belongs to the SMC family. RAD50 subfamily.</text>
</comment>
<evidence type="ECO:0000256" key="10">
    <source>
        <dbReference type="ARBA" id="ARBA00022833"/>
    </source>
</evidence>
<evidence type="ECO:0000256" key="5">
    <source>
        <dbReference type="ARBA" id="ARBA00017893"/>
    </source>
</evidence>
<dbReference type="EMBL" id="CAJPDS010000085">
    <property type="protein sequence ID" value="CAF9935704.1"/>
    <property type="molecule type" value="Genomic_DNA"/>
</dbReference>
<evidence type="ECO:0000256" key="13">
    <source>
        <dbReference type="ARBA" id="ARBA00023242"/>
    </source>
</evidence>
<dbReference type="Pfam" id="PF13558">
    <property type="entry name" value="SbcC_Walker_B"/>
    <property type="match status" value="1"/>
</dbReference>
<evidence type="ECO:0000259" key="17">
    <source>
        <dbReference type="Pfam" id="PF13476"/>
    </source>
</evidence>
<dbReference type="GO" id="GO:0000722">
    <property type="term" value="P:telomere maintenance via recombination"/>
    <property type="evidence" value="ECO:0007669"/>
    <property type="project" value="TreeGrafter"/>
</dbReference>
<evidence type="ECO:0000313" key="19">
    <source>
        <dbReference type="Proteomes" id="UP000664521"/>
    </source>
</evidence>
<feature type="coiled-coil region" evidence="15">
    <location>
        <begin position="483"/>
        <end position="567"/>
    </location>
</feature>
<gene>
    <name evidence="18" type="primary">RAD50</name>
    <name evidence="18" type="ORF">HETSPECPRED_009868</name>
</gene>
<dbReference type="PANTHER" id="PTHR18867:SF12">
    <property type="entry name" value="DNA REPAIR PROTEIN RAD50"/>
    <property type="match status" value="1"/>
</dbReference>
<feature type="compositionally biased region" description="Basic and acidic residues" evidence="16">
    <location>
        <begin position="454"/>
        <end position="468"/>
    </location>
</feature>
<feature type="coiled-coil region" evidence="15">
    <location>
        <begin position="856"/>
        <end position="921"/>
    </location>
</feature>
<dbReference type="GO" id="GO:0070192">
    <property type="term" value="P:chromosome organization involved in meiotic cell cycle"/>
    <property type="evidence" value="ECO:0007669"/>
    <property type="project" value="TreeGrafter"/>
</dbReference>
<dbReference type="GO" id="GO:0016887">
    <property type="term" value="F:ATP hydrolysis activity"/>
    <property type="evidence" value="ECO:0007669"/>
    <property type="project" value="InterPro"/>
</dbReference>
<keyword evidence="7" id="KW-0479">Metal-binding</keyword>
<feature type="region of interest" description="Disordered" evidence="16">
    <location>
        <begin position="449"/>
        <end position="473"/>
    </location>
</feature>
<dbReference type="FunFam" id="3.40.50.300:FF:000947">
    <property type="entry name" value="DNA repair protein RAD50"/>
    <property type="match status" value="1"/>
</dbReference>
<dbReference type="Gene3D" id="3.40.50.300">
    <property type="entry name" value="P-loop containing nucleotide triphosphate hydrolases"/>
    <property type="match status" value="2"/>
</dbReference>
<accession>A0A8H3G345</accession>
<evidence type="ECO:0000256" key="14">
    <source>
        <dbReference type="ARBA" id="ARBA00049360"/>
    </source>
</evidence>
<evidence type="ECO:0000256" key="15">
    <source>
        <dbReference type="SAM" id="Coils"/>
    </source>
</evidence>
<dbReference type="FunFam" id="3.40.50.300:FF:001195">
    <property type="entry name" value="DNA repair protein rad50"/>
    <property type="match status" value="1"/>
</dbReference>
<feature type="domain" description="Rad50/SbcC-type AAA" evidence="17">
    <location>
        <begin position="17"/>
        <end position="234"/>
    </location>
</feature>
<dbReference type="SUPFAM" id="SSF52540">
    <property type="entry name" value="P-loop containing nucleoside triphosphate hydrolases"/>
    <property type="match status" value="2"/>
</dbReference>
<keyword evidence="10" id="KW-0862">Zinc</keyword>
<evidence type="ECO:0000256" key="4">
    <source>
        <dbReference type="ARBA" id="ARBA00009439"/>
    </source>
</evidence>
<evidence type="ECO:0000256" key="1">
    <source>
        <dbReference type="ARBA" id="ARBA00001947"/>
    </source>
</evidence>
<dbReference type="InterPro" id="IPR004584">
    <property type="entry name" value="Rad50_eukaryotes"/>
</dbReference>
<sequence length="1313" mass="150652">MCNINGRLILNRSKIEQLAIQGIRSFDNIRREAIHFNTPLTLIVGYNGSGKTTIIECLKYATTGILPPNSKTGGAFIHDPKLVGEKEVLAMVKLSFKSPNGAKLVLSRRLQVNAKKTGAPTLKTLEGSLMIHKEGERTSLSSKNTELDTLMPQYLGVSKAVLDSVIFCHQDDSLWPMSEPSALKKKFDHIFEALKYTKAVENIKDLRKKQNVSLAQCKIREGQAKENKIKADLNVKKSHDLMTQIEELREVATDNDNKAKEAEEQSAQSWAKASRYQGDVETLKSHRKTREALEDIANGLLENLEERSESDEWLQSELDRYSERMAAYGEREQKQKQVYQDLQRSHDAVGAHLKQMYKEEGKHNSDKAGHDQLLENRSKMIREIASRHGIRGYDHELEDDEIDAFMKKLSKMSRERKSSVDKIRNETEAEVQRVQHALDGLRERKSGLIQNRKSTKERTSTTDRKIESSRSSLKKLRVDEGGAALLQSTIQELDTQLKGAKSDLTAMSQNSAGQTSDMELRSWEDKQKQLAKDLAKVTSKAGELARLDHLRKELSNSQRRLETMKGAHRERLRKLVDQDWLPSNIQSKYQNVVQAKENELQEIKTLRDGVSRRSEQLGDRLRSIRAELNKGEKEREKCVQDIRNKVDVEPEGYLQALQEYQENRDVLKGDSDCFAAEQEFFAKCLDTVNKDAQCRLCERSFHKTDEKAKFIQKMKGLLARQHEEVEKDLQRGGNELRRAKDASPSHTTWLRLHHTELPRLRGEIKTLEVERNNVLIQVDEYDQTVSNREMAKTEVDTLSDPVKKIHDYDQQVQRFEAESQELAEKQKEAGLSRTVEDIQHELEVASERSGQLRASITKLKDEKEGARLRVKDLELELSNAKNNLMTSNHDLEKKADLERQIEELQRESEDTRETTKQLGLQITGLEPLIGEEETKLADVKQRGLNEENSLQEKATRLSEGVSQLELTSLQIRAYVDNGGPGKLAGCRREIERLEQELKHLQDEQTQITKELNKIQKELQSQDQNRRNTADNIKYRLNRQKLEDTESEIASLEAANAEADLGHHEREYQYLDQQRQKFRDIAERARASMTAKDEALQGLVDEFNQFYKDAATDFKKCHITVETTKAAMEDLGRYATALDKAIMKFHGIKMEEINRIIEELWRRTYQGTDVDSVLIRSDNESAKGNRSYNYRVCMVKSDVEMDMRGRCSAGQKVLASIIIRLALAECFGVNCGLIALDEPTTNLDRDNIRSLAESLHDIIRARQQQANFQLIVITHDEEFLKFMKCADFCDDYYRVSRDDRQKSRIEKQSIGMVL</sequence>
<comment type="catalytic activity">
    <reaction evidence="14">
        <text>ATP + H2O = ADP + phosphate + H(+)</text>
        <dbReference type="Rhea" id="RHEA:13065"/>
        <dbReference type="ChEBI" id="CHEBI:15377"/>
        <dbReference type="ChEBI" id="CHEBI:15378"/>
        <dbReference type="ChEBI" id="CHEBI:30616"/>
        <dbReference type="ChEBI" id="CHEBI:43474"/>
        <dbReference type="ChEBI" id="CHEBI:456216"/>
    </reaction>
</comment>
<keyword evidence="13" id="KW-0539">Nucleus</keyword>
<dbReference type="GO" id="GO:0007004">
    <property type="term" value="P:telomere maintenance via telomerase"/>
    <property type="evidence" value="ECO:0007669"/>
    <property type="project" value="TreeGrafter"/>
</dbReference>
<name>A0A8H3G345_9LECA</name>
<evidence type="ECO:0000256" key="3">
    <source>
        <dbReference type="ARBA" id="ARBA00004286"/>
    </source>
</evidence>
<dbReference type="GO" id="GO:0000794">
    <property type="term" value="C:condensed nuclear chromosome"/>
    <property type="evidence" value="ECO:0007669"/>
    <property type="project" value="TreeGrafter"/>
</dbReference>
<dbReference type="GO" id="GO:0051880">
    <property type="term" value="F:G-quadruplex DNA binding"/>
    <property type="evidence" value="ECO:0007669"/>
    <property type="project" value="TreeGrafter"/>
</dbReference>
<dbReference type="PANTHER" id="PTHR18867">
    <property type="entry name" value="RAD50"/>
    <property type="match status" value="1"/>
</dbReference>
<comment type="subcellular location">
    <subcellularLocation>
        <location evidence="3">Chromosome</location>
    </subcellularLocation>
    <subcellularLocation>
        <location evidence="2">Nucleus</location>
    </subcellularLocation>
</comment>
<evidence type="ECO:0000256" key="2">
    <source>
        <dbReference type="ARBA" id="ARBA00004123"/>
    </source>
</evidence>
<evidence type="ECO:0000256" key="6">
    <source>
        <dbReference type="ARBA" id="ARBA00022454"/>
    </source>
</evidence>
<evidence type="ECO:0000256" key="12">
    <source>
        <dbReference type="ARBA" id="ARBA00023204"/>
    </source>
</evidence>
<dbReference type="GO" id="GO:0043047">
    <property type="term" value="F:single-stranded telomeric DNA binding"/>
    <property type="evidence" value="ECO:0007669"/>
    <property type="project" value="TreeGrafter"/>
</dbReference>
<evidence type="ECO:0000256" key="16">
    <source>
        <dbReference type="SAM" id="MobiDB-lite"/>
    </source>
</evidence>
<keyword evidence="19" id="KW-1185">Reference proteome</keyword>
<dbReference type="GO" id="GO:0030870">
    <property type="term" value="C:Mre11 complex"/>
    <property type="evidence" value="ECO:0007669"/>
    <property type="project" value="InterPro"/>
</dbReference>
<evidence type="ECO:0000256" key="9">
    <source>
        <dbReference type="ARBA" id="ARBA00022801"/>
    </source>
</evidence>
<keyword evidence="11 15" id="KW-0175">Coiled coil</keyword>
<comment type="cofactor">
    <cofactor evidence="1">
        <name>Zn(2+)</name>
        <dbReference type="ChEBI" id="CHEBI:29105"/>
    </cofactor>
</comment>